<keyword evidence="6 7" id="KW-0479">Metal-binding</keyword>
<evidence type="ECO:0000256" key="2">
    <source>
        <dbReference type="ARBA" id="ARBA00010617"/>
    </source>
</evidence>
<dbReference type="OMA" id="PAKMNRD"/>
<keyword evidence="12" id="KW-1267">Proteomics identification</keyword>
<keyword evidence="3 6" id="KW-0349">Heme</keyword>
<dbReference type="PRINTS" id="PR00385">
    <property type="entry name" value="P450"/>
</dbReference>
<keyword evidence="8" id="KW-1133">Transmembrane helix</keyword>
<accession>O17851</accession>
<comment type="cofactor">
    <cofactor evidence="1 6">
        <name>heme</name>
        <dbReference type="ChEBI" id="CHEBI:30413"/>
    </cofactor>
</comment>
<keyword evidence="4 6" id="KW-0408">Iron</keyword>
<dbReference type="OrthoDB" id="1470350at2759"/>
<evidence type="ECO:0000256" key="1">
    <source>
        <dbReference type="ARBA" id="ARBA00001971"/>
    </source>
</evidence>
<dbReference type="GO" id="GO:0050830">
    <property type="term" value="P:defense response to Gram-positive bacterium"/>
    <property type="evidence" value="ECO:0000315"/>
    <property type="project" value="UniProtKB"/>
</dbReference>
<dbReference type="PANTHER" id="PTHR24291">
    <property type="entry name" value="CYTOCHROME P450 FAMILY 4"/>
    <property type="match status" value="1"/>
</dbReference>
<dbReference type="SUPFAM" id="SSF48264">
    <property type="entry name" value="Cytochrome P450"/>
    <property type="match status" value="1"/>
</dbReference>
<dbReference type="GO" id="GO:0004497">
    <property type="term" value="F:monooxygenase activity"/>
    <property type="evidence" value="ECO:0007669"/>
    <property type="project" value="UniProtKB-KW"/>
</dbReference>
<dbReference type="InterPro" id="IPR017972">
    <property type="entry name" value="Cyt_P450_CS"/>
</dbReference>
<dbReference type="PIR" id="T21512">
    <property type="entry name" value="T21512"/>
</dbReference>
<dbReference type="FunCoup" id="O17851">
    <property type="interactions" value="136"/>
</dbReference>
<dbReference type="InterPro" id="IPR002401">
    <property type="entry name" value="Cyt_P450_E_grp-I"/>
</dbReference>
<dbReference type="eggNOG" id="KOG0157">
    <property type="taxonomic scope" value="Eukaryota"/>
</dbReference>
<dbReference type="PhylomeDB" id="O17851"/>
<evidence type="ECO:0000256" key="7">
    <source>
        <dbReference type="RuleBase" id="RU000461"/>
    </source>
</evidence>
<feature type="binding site" description="axial binding residue" evidence="6">
    <location>
        <position position="452"/>
    </location>
    <ligand>
        <name>heme</name>
        <dbReference type="ChEBI" id="CHEBI:30413"/>
    </ligand>
    <ligandPart>
        <name>Fe</name>
        <dbReference type="ChEBI" id="CHEBI:18248"/>
    </ligandPart>
</feature>
<evidence type="ECO:0000313" key="9">
    <source>
        <dbReference type="EMBL" id="CAB07604.1"/>
    </source>
</evidence>
<dbReference type="Bgee" id="WBGene00009226">
    <property type="expression patterns" value="Expressed in larva and 2 other cell types or tissues"/>
</dbReference>
<evidence type="ECO:0000313" key="11">
    <source>
        <dbReference type="WormBase" id="F28G4.1"/>
    </source>
</evidence>
<dbReference type="InParanoid" id="O17851"/>
<dbReference type="PRINTS" id="PR00463">
    <property type="entry name" value="EP450I"/>
</dbReference>
<keyword evidence="5 7" id="KW-0503">Monooxygenase</keyword>
<feature type="transmembrane region" description="Helical" evidence="8">
    <location>
        <begin position="6"/>
        <end position="26"/>
    </location>
</feature>
<dbReference type="Proteomes" id="UP000001940">
    <property type="component" value="Chromosome V"/>
</dbReference>
<proteinExistence type="evidence at protein level"/>
<gene>
    <name evidence="11" type="primary">cyp-37b1</name>
    <name evidence="9" type="synonym">cyp-37B1</name>
    <name evidence="9" type="ORF">CELE_F28G4.1</name>
    <name evidence="11" type="ORF">F28G4.1</name>
</gene>
<dbReference type="PeptideAtlas" id="O17851"/>
<dbReference type="KEGG" id="cel:CELE_F28G4.1"/>
<dbReference type="PROSITE" id="PS00086">
    <property type="entry name" value="CYTOCHROME_P450"/>
    <property type="match status" value="1"/>
</dbReference>
<dbReference type="InterPro" id="IPR001128">
    <property type="entry name" value="Cyt_P450"/>
</dbReference>
<keyword evidence="8" id="KW-0812">Transmembrane</keyword>
<evidence type="ECO:0000313" key="10">
    <source>
        <dbReference type="Proteomes" id="UP000001940"/>
    </source>
</evidence>
<dbReference type="InterPro" id="IPR036396">
    <property type="entry name" value="Cyt_P450_sf"/>
</dbReference>
<evidence type="ECO:0007829" key="12">
    <source>
        <dbReference type="PeptideAtlas" id="O17851"/>
    </source>
</evidence>
<dbReference type="UCSC" id="F28G4.1">
    <property type="organism name" value="c. elegans"/>
</dbReference>
<evidence type="ECO:0000256" key="4">
    <source>
        <dbReference type="ARBA" id="ARBA00023004"/>
    </source>
</evidence>
<evidence type="ECO:0000256" key="8">
    <source>
        <dbReference type="SAM" id="Phobius"/>
    </source>
</evidence>
<organism evidence="9 10">
    <name type="scientific">Caenorhabditis elegans</name>
    <dbReference type="NCBI Taxonomy" id="6239"/>
    <lineage>
        <taxon>Eukaryota</taxon>
        <taxon>Metazoa</taxon>
        <taxon>Ecdysozoa</taxon>
        <taxon>Nematoda</taxon>
        <taxon>Chromadorea</taxon>
        <taxon>Rhabditida</taxon>
        <taxon>Rhabditina</taxon>
        <taxon>Rhabditomorpha</taxon>
        <taxon>Rhabditoidea</taxon>
        <taxon>Rhabditidae</taxon>
        <taxon>Peloderinae</taxon>
        <taxon>Caenorhabditis</taxon>
    </lineage>
</organism>
<dbReference type="EMBL" id="BX284605">
    <property type="protein sequence ID" value="CAB07604.1"/>
    <property type="molecule type" value="Genomic_DNA"/>
</dbReference>
<comment type="similarity">
    <text evidence="2 7">Belongs to the cytochrome P450 family.</text>
</comment>
<evidence type="ECO:0000256" key="5">
    <source>
        <dbReference type="ARBA" id="ARBA00023033"/>
    </source>
</evidence>
<dbReference type="CTD" id="180093"/>
<protein>
    <submittedName>
        <fullName evidence="9">Cytochrome P450</fullName>
    </submittedName>
</protein>
<keyword evidence="7" id="KW-0560">Oxidoreductase</keyword>
<dbReference type="GO" id="GO:0016705">
    <property type="term" value="F:oxidoreductase activity, acting on paired donors, with incorporation or reduction of molecular oxygen"/>
    <property type="evidence" value="ECO:0007669"/>
    <property type="project" value="InterPro"/>
</dbReference>
<dbReference type="GO" id="GO:0005506">
    <property type="term" value="F:iron ion binding"/>
    <property type="evidence" value="ECO:0007669"/>
    <property type="project" value="InterPro"/>
</dbReference>
<reference evidence="9 10" key="1">
    <citation type="journal article" date="1998" name="Science">
        <title>Genome sequence of the nematode C. elegans: a platform for investigating biology.</title>
        <authorList>
            <consortium name="The C. elegans sequencing consortium"/>
            <person name="Sulson J.E."/>
            <person name="Waterston R."/>
        </authorList>
    </citation>
    <scope>NUCLEOTIDE SEQUENCE [LARGE SCALE GENOMIC DNA]</scope>
    <source>
        <strain evidence="9 10">Bristol N2</strain>
    </source>
</reference>
<keyword evidence="10" id="KW-1185">Reference proteome</keyword>
<dbReference type="PaxDb" id="6239-F28G4.1"/>
<dbReference type="PANTHER" id="PTHR24291:SF128">
    <property type="entry name" value="CYTOCHROME P450"/>
    <property type="match status" value="1"/>
</dbReference>
<evidence type="ECO:0000256" key="6">
    <source>
        <dbReference type="PIRSR" id="PIRSR602401-1"/>
    </source>
</evidence>
<dbReference type="InterPro" id="IPR050196">
    <property type="entry name" value="Cytochrome_P450_Monoox"/>
</dbReference>
<dbReference type="Reactome" id="R-CEL-193144">
    <property type="pathway name" value="Estrogen biosynthesis"/>
</dbReference>
<dbReference type="Pfam" id="PF00067">
    <property type="entry name" value="p450"/>
    <property type="match status" value="1"/>
</dbReference>
<sequence length="509" mass="59617">MHFLNIATIFLITIFLFYYKLIYNFIRDRLRIYKYMRKFDGPYSFPIIGTLYMVNIFDISKFTTQSMELAQYYCQKGCGTIGLWLGPVPLIAVINPQHAKEILESNEVITKAEEYDILFPWLGTGLLTSTGSKWRQRRKMLTPAFHFKVLNDFLSVHDYQAKVFLEQIKPYADSGKEVDLFPYIKRLALDVICDTSMGVTIDAQNNHDHQYVESVRLLSEYAFEWILRPWLRLKPLWYLTGPGHEYDRHLKIVTDFTKTVIKEKWEEFQKFHVDPVVKTDKRSMAFLDLLLELRNEGLMNEDDIREEVDTFMFEGHDTTSASMGWTLWCLAHNPEFQEKVIQEVDGIFGTSDRDCTNDDLKQMKYLEKCLKESLRMYPSVPFFGRTVEQDVVINGDFFPKGVRIIVMPLLLQRNPLIFDNPNQYNPENFSEDKIGSRHAYSDIPFSAGPRNCIGQKFAMMEEKAVISWFFRKYRVTASQPFGMNKILPELILKSSLGFPLTVHHRTDNK</sequence>
<dbReference type="WormBase" id="F28G4.1">
    <property type="protein sequence ID" value="CE15919"/>
    <property type="gene ID" value="WBGene00009226"/>
    <property type="gene designation" value="cyp-37B1"/>
</dbReference>
<dbReference type="STRING" id="6239.F28G4.1.1"/>
<dbReference type="Reactome" id="R-CEL-211976">
    <property type="pathway name" value="Endogenous sterols"/>
</dbReference>
<dbReference type="HOGENOM" id="CLU_001570_5_1_1"/>
<dbReference type="RefSeq" id="NP_507109.1">
    <property type="nucleotide sequence ID" value="NM_074708.7"/>
</dbReference>
<dbReference type="GeneID" id="180093"/>
<evidence type="ECO:0000256" key="3">
    <source>
        <dbReference type="ARBA" id="ARBA00022617"/>
    </source>
</evidence>
<dbReference type="SMR" id="O17851"/>
<dbReference type="AGR" id="WB:WBGene00009226"/>
<dbReference type="GO" id="GO:0020037">
    <property type="term" value="F:heme binding"/>
    <property type="evidence" value="ECO:0007669"/>
    <property type="project" value="InterPro"/>
</dbReference>
<dbReference type="AlphaFoldDB" id="O17851"/>
<name>O17851_CAEEL</name>
<dbReference type="Gene3D" id="1.10.630.10">
    <property type="entry name" value="Cytochrome P450"/>
    <property type="match status" value="1"/>
</dbReference>
<keyword evidence="8" id="KW-0472">Membrane</keyword>
<dbReference type="CDD" id="cd20628">
    <property type="entry name" value="CYP4"/>
    <property type="match status" value="1"/>
</dbReference>